<dbReference type="InterPro" id="IPR029439">
    <property type="entry name" value="Wzt_C"/>
</dbReference>
<sequence length="433" mass="48013">MVASSKKEPIIEVKGLSKQYSIGMDKTYKTLSDSLTCAVRHPLMTLKNSFRTNNAFWALKDVNFEVERGDVVGIIGRNGAGKSTLLKVLSRITYPTEGEIKMRGRVGSLLEVGTGFHPELTGRENIYFNGSILGMKKKEIDEKFDEIVKFSGVEKFLDTPVKRYSSGMNVRLGFSVAAHLDPEILIVDEVLAVGDAAFQKKCLGKMEEVAEGGRTVLFVSHNMGAVNNLCSKAIWLQSGLIRQIGDTHDIVTKYINEGNEGEGFKVWDCLNNSPGDDTIKLIHVAIKNEFDKIISCTDISSSFVIEIKYVLLKKATTTKIGVTLFADDGTCVFTSNDIDFLDSSNKESEGIYITQCFIPGNLLNNGFYYVRISSTIPMKKVHFAEDNILKLEIEALNGVGTHNPEPRRGVIRPLLNWSIKKIGGYMENPCENL</sequence>
<dbReference type="Gene3D" id="3.40.50.300">
    <property type="entry name" value="P-loop containing nucleotide triphosphate hydrolases"/>
    <property type="match status" value="1"/>
</dbReference>
<dbReference type="EMBL" id="CP133594">
    <property type="protein sequence ID" value="WMW23236.1"/>
    <property type="molecule type" value="Genomic_DNA"/>
</dbReference>
<dbReference type="InterPro" id="IPR015860">
    <property type="entry name" value="ABC_transpr_TagH-like"/>
</dbReference>
<keyword evidence="7" id="KW-1185">Reference proteome</keyword>
<dbReference type="RefSeq" id="WP_309309352.1">
    <property type="nucleotide sequence ID" value="NZ_CP133594.1"/>
</dbReference>
<comment type="similarity">
    <text evidence="1">Belongs to the ABC transporter superfamily.</text>
</comment>
<dbReference type="PANTHER" id="PTHR46743">
    <property type="entry name" value="TEICHOIC ACIDS EXPORT ATP-BINDING PROTEIN TAGH"/>
    <property type="match status" value="1"/>
</dbReference>
<reference evidence="6" key="1">
    <citation type="submission" date="2023-08" db="EMBL/GenBank/DDBJ databases">
        <title>Methanolobus mangrovi sp. nov. and Methanolobus sediminis sp. nov, two novel methylotrophic methanogens isolated from mangrove sediments in China.</title>
        <authorList>
            <person name="Zhou J."/>
        </authorList>
    </citation>
    <scope>NUCLEOTIDE SEQUENCE</scope>
    <source>
        <strain evidence="6">FTZ2</strain>
    </source>
</reference>
<keyword evidence="4 6" id="KW-0067">ATP-binding</keyword>
<dbReference type="Proteomes" id="UP001183006">
    <property type="component" value="Chromosome"/>
</dbReference>
<protein>
    <submittedName>
        <fullName evidence="6">ABC transporter ATP-binding protein</fullName>
    </submittedName>
</protein>
<evidence type="ECO:0000256" key="3">
    <source>
        <dbReference type="ARBA" id="ARBA00022741"/>
    </source>
</evidence>
<evidence type="ECO:0000256" key="2">
    <source>
        <dbReference type="ARBA" id="ARBA00022448"/>
    </source>
</evidence>
<dbReference type="InterPro" id="IPR003593">
    <property type="entry name" value="AAA+_ATPase"/>
</dbReference>
<dbReference type="GO" id="GO:0005524">
    <property type="term" value="F:ATP binding"/>
    <property type="evidence" value="ECO:0007669"/>
    <property type="project" value="UniProtKB-KW"/>
</dbReference>
<evidence type="ECO:0000313" key="6">
    <source>
        <dbReference type="EMBL" id="WMW23236.1"/>
    </source>
</evidence>
<dbReference type="CDD" id="cd10147">
    <property type="entry name" value="Wzt_C-like"/>
    <property type="match status" value="1"/>
</dbReference>
<dbReference type="InterPro" id="IPR050683">
    <property type="entry name" value="Bact_Polysacc_Export_ATP-bd"/>
</dbReference>
<dbReference type="KEGG" id="mmav:RE476_05245"/>
<evidence type="ECO:0000313" key="7">
    <source>
        <dbReference type="Proteomes" id="UP001183006"/>
    </source>
</evidence>
<dbReference type="SUPFAM" id="SSF52540">
    <property type="entry name" value="P-loop containing nucleoside triphosphate hydrolases"/>
    <property type="match status" value="1"/>
</dbReference>
<name>A0AA51YHJ7_9EURY</name>
<evidence type="ECO:0000256" key="1">
    <source>
        <dbReference type="ARBA" id="ARBA00005417"/>
    </source>
</evidence>
<proteinExistence type="inferred from homology"/>
<dbReference type="GO" id="GO:0016887">
    <property type="term" value="F:ATP hydrolysis activity"/>
    <property type="evidence" value="ECO:0007669"/>
    <property type="project" value="InterPro"/>
</dbReference>
<dbReference type="PANTHER" id="PTHR46743:SF2">
    <property type="entry name" value="TEICHOIC ACIDS EXPORT ATP-BINDING PROTEIN TAGH"/>
    <property type="match status" value="1"/>
</dbReference>
<feature type="domain" description="ABC transporter" evidence="5">
    <location>
        <begin position="44"/>
        <end position="263"/>
    </location>
</feature>
<dbReference type="CDD" id="cd03220">
    <property type="entry name" value="ABC_KpsT_Wzt"/>
    <property type="match status" value="1"/>
</dbReference>
<evidence type="ECO:0000256" key="4">
    <source>
        <dbReference type="ARBA" id="ARBA00022840"/>
    </source>
</evidence>
<dbReference type="PROSITE" id="PS50893">
    <property type="entry name" value="ABC_TRANSPORTER_2"/>
    <property type="match status" value="1"/>
</dbReference>
<evidence type="ECO:0000259" key="5">
    <source>
        <dbReference type="PROSITE" id="PS50893"/>
    </source>
</evidence>
<dbReference type="InterPro" id="IPR003439">
    <property type="entry name" value="ABC_transporter-like_ATP-bd"/>
</dbReference>
<dbReference type="Pfam" id="PF00005">
    <property type="entry name" value="ABC_tran"/>
    <property type="match status" value="1"/>
</dbReference>
<dbReference type="GO" id="GO:0016020">
    <property type="term" value="C:membrane"/>
    <property type="evidence" value="ECO:0007669"/>
    <property type="project" value="InterPro"/>
</dbReference>
<dbReference type="GO" id="GO:0140359">
    <property type="term" value="F:ABC-type transporter activity"/>
    <property type="evidence" value="ECO:0007669"/>
    <property type="project" value="InterPro"/>
</dbReference>
<keyword evidence="2" id="KW-0813">Transport</keyword>
<keyword evidence="3" id="KW-0547">Nucleotide-binding</keyword>
<dbReference type="SMART" id="SM00382">
    <property type="entry name" value="AAA"/>
    <property type="match status" value="1"/>
</dbReference>
<gene>
    <name evidence="6" type="ORF">RE476_05245</name>
</gene>
<dbReference type="InterPro" id="IPR027417">
    <property type="entry name" value="P-loop_NTPase"/>
</dbReference>
<dbReference type="GeneID" id="84229524"/>
<organism evidence="6 7">
    <name type="scientific">Methanolobus mangrovi</name>
    <dbReference type="NCBI Taxonomy" id="3072977"/>
    <lineage>
        <taxon>Archaea</taxon>
        <taxon>Methanobacteriati</taxon>
        <taxon>Methanobacteriota</taxon>
        <taxon>Stenosarchaea group</taxon>
        <taxon>Methanomicrobia</taxon>
        <taxon>Methanosarcinales</taxon>
        <taxon>Methanosarcinaceae</taxon>
        <taxon>Methanolobus</taxon>
    </lineage>
</organism>
<dbReference type="AlphaFoldDB" id="A0AA51YHJ7"/>
<accession>A0AA51YHJ7</accession>